<dbReference type="RefSeq" id="WP_203965107.1">
    <property type="nucleotide sequence ID" value="NZ_AP023355.1"/>
</dbReference>
<evidence type="ECO:0000256" key="5">
    <source>
        <dbReference type="ARBA" id="ARBA00023125"/>
    </source>
</evidence>
<keyword evidence="3 7" id="KW-0805">Transcription regulation</keyword>
<dbReference type="SUPFAM" id="SSF54427">
    <property type="entry name" value="NTF2-like"/>
    <property type="match status" value="1"/>
</dbReference>
<dbReference type="InterPro" id="IPR014305">
    <property type="entry name" value="RNA_pol_sigma-G_actinobac"/>
</dbReference>
<dbReference type="EMBL" id="AP023355">
    <property type="protein sequence ID" value="BCJ39195.1"/>
    <property type="molecule type" value="Genomic_DNA"/>
</dbReference>
<dbReference type="NCBIfam" id="NF006089">
    <property type="entry name" value="PRK08241.1"/>
    <property type="match status" value="1"/>
</dbReference>
<evidence type="ECO:0000256" key="4">
    <source>
        <dbReference type="ARBA" id="ARBA00023082"/>
    </source>
</evidence>
<dbReference type="GO" id="GO:0016987">
    <property type="term" value="F:sigma factor activity"/>
    <property type="evidence" value="ECO:0007669"/>
    <property type="project" value="UniProtKB-KW"/>
</dbReference>
<dbReference type="SUPFAM" id="SSF88659">
    <property type="entry name" value="Sigma3 and sigma4 domains of RNA polymerase sigma factors"/>
    <property type="match status" value="1"/>
</dbReference>
<dbReference type="GO" id="GO:0006352">
    <property type="term" value="P:DNA-templated transcription initiation"/>
    <property type="evidence" value="ECO:0007669"/>
    <property type="project" value="InterPro"/>
</dbReference>
<dbReference type="SUPFAM" id="SSF88946">
    <property type="entry name" value="Sigma2 domain of RNA polymerase sigma factors"/>
    <property type="match status" value="1"/>
</dbReference>
<dbReference type="KEGG" id="atl:Athai_66980"/>
<proteinExistence type="inferred from homology"/>
<dbReference type="Pfam" id="PF04542">
    <property type="entry name" value="Sigma70_r2"/>
    <property type="match status" value="1"/>
</dbReference>
<dbReference type="InterPro" id="IPR000838">
    <property type="entry name" value="RNA_pol_sigma70_ECF_CS"/>
</dbReference>
<dbReference type="Pfam" id="PF08281">
    <property type="entry name" value="Sigma70_r4_2"/>
    <property type="match status" value="1"/>
</dbReference>
<dbReference type="NCBIfam" id="TIGR02937">
    <property type="entry name" value="sigma70-ECF"/>
    <property type="match status" value="1"/>
</dbReference>
<dbReference type="InterPro" id="IPR014284">
    <property type="entry name" value="RNA_pol_sigma-70_dom"/>
</dbReference>
<dbReference type="InterPro" id="IPR032710">
    <property type="entry name" value="NTF2-like_dom_sf"/>
</dbReference>
<dbReference type="GO" id="GO:0006950">
    <property type="term" value="P:response to stress"/>
    <property type="evidence" value="ECO:0007669"/>
    <property type="project" value="UniProtKB-ARBA"/>
</dbReference>
<evidence type="ECO:0000256" key="2">
    <source>
        <dbReference type="ARBA" id="ARBA00011344"/>
    </source>
</evidence>
<dbReference type="PROSITE" id="PS01063">
    <property type="entry name" value="SIGMA70_ECF"/>
    <property type="match status" value="1"/>
</dbReference>
<comment type="similarity">
    <text evidence="1 7">Belongs to the sigma-70 factor family. ECF subfamily.</text>
</comment>
<dbReference type="InterPro" id="IPR013325">
    <property type="entry name" value="RNA_pol_sigma_r2"/>
</dbReference>
<evidence type="ECO:0000259" key="8">
    <source>
        <dbReference type="Pfam" id="PF04542"/>
    </source>
</evidence>
<dbReference type="PANTHER" id="PTHR43133:SF65">
    <property type="entry name" value="ECF RNA POLYMERASE SIGMA FACTOR SIGG"/>
    <property type="match status" value="1"/>
</dbReference>
<dbReference type="Gene3D" id="1.10.1740.10">
    <property type="match status" value="1"/>
</dbReference>
<dbReference type="Gene3D" id="3.10.450.50">
    <property type="match status" value="1"/>
</dbReference>
<keyword evidence="4 7" id="KW-0731">Sigma factor</keyword>
<dbReference type="AlphaFoldDB" id="A0A7R7DWK2"/>
<evidence type="ECO:0000259" key="9">
    <source>
        <dbReference type="Pfam" id="PF08281"/>
    </source>
</evidence>
<dbReference type="InterPro" id="IPR036388">
    <property type="entry name" value="WH-like_DNA-bd_sf"/>
</dbReference>
<name>A0A7R7DWK2_9ACTN</name>
<dbReference type="NCBIfam" id="TIGR02960">
    <property type="entry name" value="SigX5"/>
    <property type="match status" value="1"/>
</dbReference>
<keyword evidence="6 7" id="KW-0804">Transcription</keyword>
<comment type="subunit">
    <text evidence="2">Interacts transiently with the RNA polymerase catalytic core formed by RpoA, RpoB, RpoC and RpoZ (2 alpha, 1 beta, 1 beta' and 1 omega subunit) to form the RNA polymerase holoenzyme that can initiate transcription.</text>
</comment>
<dbReference type="GO" id="GO:0003677">
    <property type="term" value="F:DNA binding"/>
    <property type="evidence" value="ECO:0007669"/>
    <property type="project" value="UniProtKB-KW"/>
</dbReference>
<keyword evidence="5 7" id="KW-0238">DNA-binding</keyword>
<keyword evidence="11" id="KW-1185">Reference proteome</keyword>
<feature type="domain" description="RNA polymerase sigma factor 70 region 4 type 2" evidence="9">
    <location>
        <begin position="142"/>
        <end position="193"/>
    </location>
</feature>
<dbReference type="PANTHER" id="PTHR43133">
    <property type="entry name" value="RNA POLYMERASE ECF-TYPE SIGMA FACTO"/>
    <property type="match status" value="1"/>
</dbReference>
<accession>A0A7R7DWK2</accession>
<dbReference type="InterPro" id="IPR039425">
    <property type="entry name" value="RNA_pol_sigma-70-like"/>
</dbReference>
<organism evidence="10 11">
    <name type="scientific">Actinocatenispora thailandica</name>
    <dbReference type="NCBI Taxonomy" id="227318"/>
    <lineage>
        <taxon>Bacteria</taxon>
        <taxon>Bacillati</taxon>
        <taxon>Actinomycetota</taxon>
        <taxon>Actinomycetes</taxon>
        <taxon>Micromonosporales</taxon>
        <taxon>Micromonosporaceae</taxon>
        <taxon>Actinocatenispora</taxon>
    </lineage>
</organism>
<evidence type="ECO:0000313" key="10">
    <source>
        <dbReference type="EMBL" id="BCJ39195.1"/>
    </source>
</evidence>
<dbReference type="Gene3D" id="1.10.10.10">
    <property type="entry name" value="Winged helix-like DNA-binding domain superfamily/Winged helix DNA-binding domain"/>
    <property type="match status" value="1"/>
</dbReference>
<reference evidence="10 11" key="1">
    <citation type="submission" date="2020-08" db="EMBL/GenBank/DDBJ databases">
        <title>Whole genome shotgun sequence of Actinocatenispora thailandica NBRC 105041.</title>
        <authorList>
            <person name="Komaki H."/>
            <person name="Tamura T."/>
        </authorList>
    </citation>
    <scope>NUCLEOTIDE SEQUENCE [LARGE SCALE GENOMIC DNA]</scope>
    <source>
        <strain evidence="10 11">NBRC 105041</strain>
    </source>
</reference>
<sequence>MGRSVLQQARGGSAAAFRELVEPHRGELHLHCYRMLGSLADAEDLVQETLLAAWRGLDGFAGRSSIRTWLYRIATNRCRNALRDASRRIPAEPVPPFAPPAPSRRAAVTWLQPYPDAALDRIVERAPDPAARYLSRETVELAFVTAVQQLPPRQAAVLLLCDVLDFGRTEVATMLDTTPNGVKGTLQRARASLAEHRETDVRDAVQGRVRPPAGGGDDAGAGDEWELARRFAVAFTADDIDGVLALLTDQAWLAMPPAPHEYHRATAIRAFLAASTRGRGGRRLRLVPTGANRQPAFGCYLDDRPGADDVPATFDGVLVLTPAAGRIGRITRFLDPSLAEPFELPVHR</sequence>
<evidence type="ECO:0000256" key="7">
    <source>
        <dbReference type="RuleBase" id="RU000716"/>
    </source>
</evidence>
<dbReference type="InterPro" id="IPR013249">
    <property type="entry name" value="RNA_pol_sigma70_r4_t2"/>
</dbReference>
<evidence type="ECO:0000256" key="3">
    <source>
        <dbReference type="ARBA" id="ARBA00023015"/>
    </source>
</evidence>
<dbReference type="Proteomes" id="UP000611640">
    <property type="component" value="Chromosome"/>
</dbReference>
<protein>
    <recommendedName>
        <fullName evidence="7">RNA polymerase sigma factor</fullName>
    </recommendedName>
</protein>
<evidence type="ECO:0000313" key="11">
    <source>
        <dbReference type="Proteomes" id="UP000611640"/>
    </source>
</evidence>
<evidence type="ECO:0000256" key="6">
    <source>
        <dbReference type="ARBA" id="ARBA00023163"/>
    </source>
</evidence>
<gene>
    <name evidence="10" type="primary">rpoE_28</name>
    <name evidence="10" type="ORF">Athai_66980</name>
</gene>
<dbReference type="InterPro" id="IPR013324">
    <property type="entry name" value="RNA_pol_sigma_r3/r4-like"/>
</dbReference>
<evidence type="ECO:0000256" key="1">
    <source>
        <dbReference type="ARBA" id="ARBA00010641"/>
    </source>
</evidence>
<dbReference type="InterPro" id="IPR007627">
    <property type="entry name" value="RNA_pol_sigma70_r2"/>
</dbReference>
<feature type="domain" description="RNA polymerase sigma-70 region 2" evidence="8">
    <location>
        <begin position="20"/>
        <end position="88"/>
    </location>
</feature>